<dbReference type="GO" id="GO:0006779">
    <property type="term" value="P:porphyrin-containing compound biosynthetic process"/>
    <property type="evidence" value="ECO:0007669"/>
    <property type="project" value="InterPro"/>
</dbReference>
<dbReference type="GO" id="GO:0004853">
    <property type="term" value="F:uroporphyrinogen decarboxylase activity"/>
    <property type="evidence" value="ECO:0007669"/>
    <property type="project" value="InterPro"/>
</dbReference>
<keyword evidence="3" id="KW-1185">Reference proteome</keyword>
<dbReference type="InterPro" id="IPR000257">
    <property type="entry name" value="Uroporphyrinogen_deCOase"/>
</dbReference>
<dbReference type="Gene3D" id="3.20.20.210">
    <property type="match status" value="1"/>
</dbReference>
<name>A0A1C7I826_9FIRM</name>
<evidence type="ECO:0000259" key="1">
    <source>
        <dbReference type="Pfam" id="PF01208"/>
    </source>
</evidence>
<dbReference type="RefSeq" id="WP_065541213.1">
    <property type="nucleotide sequence ID" value="NZ_CP015405.2"/>
</dbReference>
<dbReference type="InterPro" id="IPR038071">
    <property type="entry name" value="UROD/MetE-like_sf"/>
</dbReference>
<keyword evidence="2" id="KW-0808">Transferase</keyword>
<dbReference type="AlphaFoldDB" id="A0A1C7I826"/>
<dbReference type="EMBL" id="CP015405">
    <property type="protein sequence ID" value="ANU74993.1"/>
    <property type="molecule type" value="Genomic_DNA"/>
</dbReference>
<dbReference type="InterPro" id="IPR052024">
    <property type="entry name" value="Methanogen_methyltrans"/>
</dbReference>
<proteinExistence type="predicted"/>
<dbReference type="PANTHER" id="PTHR47099:SF1">
    <property type="entry name" value="METHYLCOBAMIDE:COM METHYLTRANSFERASE MTBA"/>
    <property type="match status" value="1"/>
</dbReference>
<dbReference type="OrthoDB" id="9815759at2"/>
<feature type="domain" description="Uroporphyrinogen decarboxylase (URO-D)" evidence="1">
    <location>
        <begin position="218"/>
        <end position="414"/>
    </location>
</feature>
<keyword evidence="2" id="KW-0489">Methyltransferase</keyword>
<organism evidence="2 3">
    <name type="scientific">Blautia pseudococcoides</name>
    <dbReference type="NCBI Taxonomy" id="1796616"/>
    <lineage>
        <taxon>Bacteria</taxon>
        <taxon>Bacillati</taxon>
        <taxon>Bacillota</taxon>
        <taxon>Clostridia</taxon>
        <taxon>Lachnospirales</taxon>
        <taxon>Lachnospiraceae</taxon>
        <taxon>Blautia</taxon>
    </lineage>
</organism>
<dbReference type="SUPFAM" id="SSF51726">
    <property type="entry name" value="UROD/MetE-like"/>
    <property type="match status" value="1"/>
</dbReference>
<dbReference type="KEGG" id="byl:A4V09_03980"/>
<dbReference type="GO" id="GO:0032259">
    <property type="term" value="P:methylation"/>
    <property type="evidence" value="ECO:0007669"/>
    <property type="project" value="UniProtKB-KW"/>
</dbReference>
<reference evidence="2" key="1">
    <citation type="submission" date="2017-04" db="EMBL/GenBank/DDBJ databases">
        <title>Complete Genome Sequences of Twelve Strains of a Stable Defined Moderately Diverse Mouse Microbiota 2 (sDMDMm2).</title>
        <authorList>
            <person name="Uchimura Y."/>
            <person name="Wyss M."/>
            <person name="Brugiroux S."/>
            <person name="Limenitakis J.P."/>
            <person name="Stecher B."/>
            <person name="McCoy K.D."/>
            <person name="Macpherson A.J."/>
        </authorList>
    </citation>
    <scope>NUCLEOTIDE SEQUENCE</scope>
    <source>
        <strain evidence="2">YL58</strain>
    </source>
</reference>
<evidence type="ECO:0000313" key="2">
    <source>
        <dbReference type="EMBL" id="ANU74993.1"/>
    </source>
</evidence>
<dbReference type="Proteomes" id="UP000092574">
    <property type="component" value="Chromosome"/>
</dbReference>
<evidence type="ECO:0000313" key="3">
    <source>
        <dbReference type="Proteomes" id="UP000092574"/>
    </source>
</evidence>
<protein>
    <submittedName>
        <fullName evidence="2">Methyltransferase</fullName>
    </submittedName>
</protein>
<dbReference type="STRING" id="1796616.A4V09_03980"/>
<dbReference type="GO" id="GO:0008168">
    <property type="term" value="F:methyltransferase activity"/>
    <property type="evidence" value="ECO:0007669"/>
    <property type="project" value="UniProtKB-KW"/>
</dbReference>
<dbReference type="PANTHER" id="PTHR47099">
    <property type="entry name" value="METHYLCOBAMIDE:COM METHYLTRANSFERASE MTBA"/>
    <property type="match status" value="1"/>
</dbReference>
<accession>A0A1C7I826</accession>
<dbReference type="Pfam" id="PF01208">
    <property type="entry name" value="URO-D"/>
    <property type="match status" value="1"/>
</dbReference>
<gene>
    <name evidence="2" type="ORF">A4V09_03980</name>
</gene>
<sequence>MTSRERVRAAFEHRQPDKVPVDFGGMCCSMINAIVLKDLRAYYGLEYRPPKINDMSTMTAFVEPDLADCLGCDVQQLYNYGDTYGHINTDWKEWKYRGETVLIPSNAVVKDDGKGGYFVYPEGDDTLLPSGHMPANGFYFDNLTRTPEFDEDEANPDDNVEDYTHVTDEQIAYHKKVLAEVRGSQRAIQVGPGYFGLGDANNIPGPNLKNPRGIRSIQEWYMAPLLYPEYVEEVFEKGTEIAIESFRKYWEAFGSDIDILFICGTDFGTQRGPFMSPEVFRDLYMPYYKKMNDWVHEHTTWKTLKHCCGGIFPILPYMIEGGFDGINPVQCSAEGMDPKTLKDTYGKDIVFWGGGVDTQQVLPFGSPEEVRRQVLERLEIFSKDGGYVFNTIHNIQANTPIENIAAMIDAVKEFNGDK</sequence>